<evidence type="ECO:0000313" key="2">
    <source>
        <dbReference type="EMBL" id="RMY82628.1"/>
    </source>
</evidence>
<sequence length="428" mass="48299">MSQPNEARIHDALSTNYAGAEQTGRNFLIPTMPRTLPWLAQGTKPSDNKQHARSSSLTYERKRTATPDDLVDEDLNSTGVSTPVKRQKRRQNRSPSSSPPPAPPPEVEYMREGYAGDDIWIMVEDELYSTAQMFTQHIHHAAYVELKKKAKARGKDTLKSIARPTDGRTEQSAEVRLRKEREERDRKVQRLYDNRQMKESDEEEEDDYMHDPLLSGLMAGSQRVDQQLASMPKVKSNTRAAAGFTKSPQKFRPWRDVEPEDAFPSRKAVAAASSNSHRQGNSSEEDDDDLDAKPKQPSKVTSKPKVSYNKFVKEESSTPMPSTAKDLPKHQGFFKRFREPPIENDREERNIKRETDVSNTNESQTRPFSALAESPPPKTASGKGESQAEGPGPRANGFLAMRKARKEKQKREGEEKAKDDVAIATFAF</sequence>
<dbReference type="Proteomes" id="UP000281468">
    <property type="component" value="Unassembled WGS sequence"/>
</dbReference>
<proteinExistence type="predicted"/>
<feature type="compositionally biased region" description="Basic and acidic residues" evidence="1">
    <location>
        <begin position="336"/>
        <end position="356"/>
    </location>
</feature>
<reference evidence="2 3" key="1">
    <citation type="journal article" date="2018" name="BMC Genomics">
        <title>Genomic evidence for intraspecific hybridization in a clonal and extremely halotolerant yeast.</title>
        <authorList>
            <person name="Gostincar C."/>
            <person name="Stajich J.E."/>
            <person name="Zupancic J."/>
            <person name="Zalar P."/>
            <person name="Gunde-Cimerman N."/>
        </authorList>
    </citation>
    <scope>NUCLEOTIDE SEQUENCE [LARGE SCALE GENOMIC DNA]</scope>
    <source>
        <strain evidence="2 3">EXF-171</strain>
    </source>
</reference>
<evidence type="ECO:0000313" key="3">
    <source>
        <dbReference type="Proteomes" id="UP000281468"/>
    </source>
</evidence>
<feature type="compositionally biased region" description="Polar residues" evidence="1">
    <location>
        <begin position="357"/>
        <end position="367"/>
    </location>
</feature>
<accession>A0A3M7F168</accession>
<feature type="compositionally biased region" description="Basic and acidic residues" evidence="1">
    <location>
        <begin position="409"/>
        <end position="421"/>
    </location>
</feature>
<gene>
    <name evidence="2" type="ORF">D0862_11954</name>
</gene>
<feature type="region of interest" description="Disordered" evidence="1">
    <location>
        <begin position="224"/>
        <end position="428"/>
    </location>
</feature>
<dbReference type="EMBL" id="QWIQ01000547">
    <property type="protein sequence ID" value="RMY82628.1"/>
    <property type="molecule type" value="Genomic_DNA"/>
</dbReference>
<feature type="compositionally biased region" description="Polar residues" evidence="1">
    <location>
        <begin position="224"/>
        <end position="239"/>
    </location>
</feature>
<feature type="region of interest" description="Disordered" evidence="1">
    <location>
        <begin position="155"/>
        <end position="208"/>
    </location>
</feature>
<dbReference type="AlphaFoldDB" id="A0A3M7F168"/>
<name>A0A3M7F168_HORWE</name>
<comment type="caution">
    <text evidence="2">The sequence shown here is derived from an EMBL/GenBank/DDBJ whole genome shotgun (WGS) entry which is preliminary data.</text>
</comment>
<feature type="region of interest" description="Disordered" evidence="1">
    <location>
        <begin position="1"/>
        <end position="109"/>
    </location>
</feature>
<protein>
    <submittedName>
        <fullName evidence="2">Uncharacterized protein</fullName>
    </submittedName>
</protein>
<feature type="compositionally biased region" description="Basic and acidic residues" evidence="1">
    <location>
        <begin position="165"/>
        <end position="199"/>
    </location>
</feature>
<feature type="compositionally biased region" description="Pro residues" evidence="1">
    <location>
        <begin position="97"/>
        <end position="106"/>
    </location>
</feature>
<organism evidence="2 3">
    <name type="scientific">Hortaea werneckii</name>
    <name type="common">Black yeast</name>
    <name type="synonym">Cladosporium werneckii</name>
    <dbReference type="NCBI Taxonomy" id="91943"/>
    <lineage>
        <taxon>Eukaryota</taxon>
        <taxon>Fungi</taxon>
        <taxon>Dikarya</taxon>
        <taxon>Ascomycota</taxon>
        <taxon>Pezizomycotina</taxon>
        <taxon>Dothideomycetes</taxon>
        <taxon>Dothideomycetidae</taxon>
        <taxon>Mycosphaerellales</taxon>
        <taxon>Teratosphaeriaceae</taxon>
        <taxon>Hortaea</taxon>
    </lineage>
</organism>
<feature type="compositionally biased region" description="Polar residues" evidence="1">
    <location>
        <begin position="272"/>
        <end position="282"/>
    </location>
</feature>
<evidence type="ECO:0000256" key="1">
    <source>
        <dbReference type="SAM" id="MobiDB-lite"/>
    </source>
</evidence>